<name>A0A0C9T4V0_PLICR</name>
<feature type="transmembrane region" description="Helical" evidence="7">
    <location>
        <begin position="863"/>
        <end position="882"/>
    </location>
</feature>
<comment type="subcellular location">
    <subcellularLocation>
        <location evidence="1">Membrane</location>
        <topology evidence="1">Multi-pass membrane protein</topology>
    </subcellularLocation>
</comment>
<feature type="compositionally biased region" description="Acidic residues" evidence="6">
    <location>
        <begin position="119"/>
        <end position="133"/>
    </location>
</feature>
<dbReference type="GO" id="GO:0005886">
    <property type="term" value="C:plasma membrane"/>
    <property type="evidence" value="ECO:0007669"/>
    <property type="project" value="TreeGrafter"/>
</dbReference>
<dbReference type="InterPro" id="IPR004680">
    <property type="entry name" value="Cit_transptr-like_dom"/>
</dbReference>
<feature type="region of interest" description="Disordered" evidence="6">
    <location>
        <begin position="110"/>
        <end position="208"/>
    </location>
</feature>
<dbReference type="InterPro" id="IPR004331">
    <property type="entry name" value="SPX_dom"/>
</dbReference>
<dbReference type="InterPro" id="IPR001898">
    <property type="entry name" value="SLC13A/DASS"/>
</dbReference>
<evidence type="ECO:0000259" key="8">
    <source>
        <dbReference type="PROSITE" id="PS51382"/>
    </source>
</evidence>
<evidence type="ECO:0000256" key="4">
    <source>
        <dbReference type="ARBA" id="ARBA00022989"/>
    </source>
</evidence>
<feature type="domain" description="SPX" evidence="8">
    <location>
        <begin position="1"/>
        <end position="313"/>
    </location>
</feature>
<keyword evidence="4 7" id="KW-1133">Transmembrane helix</keyword>
<dbReference type="PANTHER" id="PTHR10283:SF92">
    <property type="entry name" value="LOW-AFFINITY PHOSPHATE TRANSPORTER PHO91"/>
    <property type="match status" value="1"/>
</dbReference>
<dbReference type="PROSITE" id="PS51382">
    <property type="entry name" value="SPX"/>
    <property type="match status" value="1"/>
</dbReference>
<dbReference type="NCBIfam" id="TIGR00785">
    <property type="entry name" value="dass"/>
    <property type="match status" value="1"/>
</dbReference>
<feature type="transmembrane region" description="Helical" evidence="7">
    <location>
        <begin position="680"/>
        <end position="697"/>
    </location>
</feature>
<keyword evidence="2" id="KW-0813">Transport</keyword>
<evidence type="ECO:0000313" key="10">
    <source>
        <dbReference type="Proteomes" id="UP000053263"/>
    </source>
</evidence>
<dbReference type="GO" id="GO:0005315">
    <property type="term" value="F:phosphate transmembrane transporter activity"/>
    <property type="evidence" value="ECO:0007669"/>
    <property type="project" value="TreeGrafter"/>
</dbReference>
<dbReference type="AlphaFoldDB" id="A0A0C9T4V0"/>
<feature type="transmembrane region" description="Helical" evidence="7">
    <location>
        <begin position="499"/>
        <end position="522"/>
    </location>
</feature>
<feature type="transmembrane region" description="Helical" evidence="7">
    <location>
        <begin position="703"/>
        <end position="724"/>
    </location>
</feature>
<dbReference type="GO" id="GO:0006817">
    <property type="term" value="P:phosphate ion transport"/>
    <property type="evidence" value="ECO:0007669"/>
    <property type="project" value="TreeGrafter"/>
</dbReference>
<proteinExistence type="predicted"/>
<dbReference type="OrthoDB" id="10260443at2759"/>
<feature type="transmembrane region" description="Helical" evidence="7">
    <location>
        <begin position="731"/>
        <end position="750"/>
    </location>
</feature>
<evidence type="ECO:0000256" key="5">
    <source>
        <dbReference type="ARBA" id="ARBA00023136"/>
    </source>
</evidence>
<dbReference type="CDD" id="cd01115">
    <property type="entry name" value="SLC13_permease"/>
    <property type="match status" value="1"/>
</dbReference>
<feature type="transmembrane region" description="Helical" evidence="7">
    <location>
        <begin position="586"/>
        <end position="606"/>
    </location>
</feature>
<evidence type="ECO:0000256" key="1">
    <source>
        <dbReference type="ARBA" id="ARBA00004141"/>
    </source>
</evidence>
<feature type="transmembrane region" description="Helical" evidence="7">
    <location>
        <begin position="815"/>
        <end position="834"/>
    </location>
</feature>
<dbReference type="Pfam" id="PF03600">
    <property type="entry name" value="CitMHS"/>
    <property type="match status" value="1"/>
</dbReference>
<feature type="transmembrane region" description="Helical" evidence="7">
    <location>
        <begin position="770"/>
        <end position="803"/>
    </location>
</feature>
<feature type="transmembrane region" description="Helical" evidence="7">
    <location>
        <begin position="421"/>
        <end position="439"/>
    </location>
</feature>
<evidence type="ECO:0000256" key="6">
    <source>
        <dbReference type="SAM" id="MobiDB-lite"/>
    </source>
</evidence>
<evidence type="ECO:0000256" key="3">
    <source>
        <dbReference type="ARBA" id="ARBA00022692"/>
    </source>
</evidence>
<feature type="transmembrane region" description="Helical" evidence="7">
    <location>
        <begin position="546"/>
        <end position="574"/>
    </location>
</feature>
<accession>A0A0C9T4V0</accession>
<keyword evidence="5 7" id="KW-0472">Membrane</keyword>
<reference evidence="9 10" key="1">
    <citation type="submission" date="2014-06" db="EMBL/GenBank/DDBJ databases">
        <title>Evolutionary Origins and Diversification of the Mycorrhizal Mutualists.</title>
        <authorList>
            <consortium name="DOE Joint Genome Institute"/>
            <consortium name="Mycorrhizal Genomics Consortium"/>
            <person name="Kohler A."/>
            <person name="Kuo A."/>
            <person name="Nagy L.G."/>
            <person name="Floudas D."/>
            <person name="Copeland A."/>
            <person name="Barry K.W."/>
            <person name="Cichocki N."/>
            <person name="Veneault-Fourrey C."/>
            <person name="LaButti K."/>
            <person name="Lindquist E.A."/>
            <person name="Lipzen A."/>
            <person name="Lundell T."/>
            <person name="Morin E."/>
            <person name="Murat C."/>
            <person name="Riley R."/>
            <person name="Ohm R."/>
            <person name="Sun H."/>
            <person name="Tunlid A."/>
            <person name="Henrissat B."/>
            <person name="Grigoriev I.V."/>
            <person name="Hibbett D.S."/>
            <person name="Martin F."/>
        </authorList>
    </citation>
    <scope>NUCLEOTIDE SEQUENCE [LARGE SCALE GENOMIC DNA]</scope>
    <source>
        <strain evidence="9 10">FD-325 SS-3</strain>
    </source>
</reference>
<dbReference type="GO" id="GO:0006797">
    <property type="term" value="P:polyphosphate metabolic process"/>
    <property type="evidence" value="ECO:0007669"/>
    <property type="project" value="TreeGrafter"/>
</dbReference>
<dbReference type="HOGENOM" id="CLU_005170_8_0_1"/>
<sequence>MKFSSALKFNAVAEWWDEYIAPRYDALKKFIYQLEKSQHDLGSSYHDLEANEQTSLMDQVDRGTTDALFVPLLDKELKKITLFYESQQALLLEEVAELEELVRQQEELGLAGGNHYLEDELDEDDDDDDEDETSRDVSHPPRRRRRTSGSVGHSAARFNGLSTSRSEENIDFKNNTAGPSVIPEETSVSPSRHRQSISSSEDGPDMDASLASLRQGANAGSNSRSPITKARGLANKFNIMKSSWTSSNDDNIWTAKTSYAWDTRLLFKRRITNLYISITSLRSYVEINYSGFRKILKKYDKVTYNELKDHYLHDVVENAPPFTRANKDLLVDAIGRLQALYTRCVTRGDRSAAQQQLKLHQRESIAWERDTVWRQMIGRERRGENDSEGTLLGASLVKEDQRGIMAVPTPIGRFTLTAQKISLVVAVAVFAVLLNVKTIPEVTANNCFAILVFSTIMWATEAIPLFVTSLLVPLLLVSLRVIRSADGETRLSAPDATKYVFSMMFSPTIMLLIGGFTISSALSKTNIDRVLITRVLSLAGSKPSTVLLAFMGVSCFASMWISNVAAPTLCFTLIRPILRTLPPKSAFGPALIIAIALAANIGGQSSPISSPQNLIALQAMDPPLDWARWFAVALPVSAISIVLIWLLLLVSYKPSRSPDGEGDIEIKTIRPTKEPFTLKQYWVSFVCLVTIGLWCVAHEIEEYIGDMGVIALLPIIAFFSTGVLKKDDFEQFAWTIVFLAMGGIALGKGVTSSGLLLTMDESIRGLVEGLSLYTVVLVLSPVVLVISTFISHTIASVLLVPIAQEVGSNLPGNHANLLIFITGLICSAGMGMPVSGFPNQTAATQEDELGQLYLSNIDFLKNGVPASIIATLVVATVGFLLMKAIGL</sequence>
<protein>
    <recommendedName>
        <fullName evidence="8">SPX domain-containing protein</fullName>
    </recommendedName>
</protein>
<dbReference type="Pfam" id="PF03105">
    <property type="entry name" value="SPX"/>
    <property type="match status" value="2"/>
</dbReference>
<dbReference type="Proteomes" id="UP000053263">
    <property type="component" value="Unassembled WGS sequence"/>
</dbReference>
<organism evidence="9 10">
    <name type="scientific">Plicaturopsis crispa FD-325 SS-3</name>
    <dbReference type="NCBI Taxonomy" id="944288"/>
    <lineage>
        <taxon>Eukaryota</taxon>
        <taxon>Fungi</taxon>
        <taxon>Dikarya</taxon>
        <taxon>Basidiomycota</taxon>
        <taxon>Agaricomycotina</taxon>
        <taxon>Agaricomycetes</taxon>
        <taxon>Agaricomycetidae</taxon>
        <taxon>Amylocorticiales</taxon>
        <taxon>Amylocorticiaceae</taxon>
        <taxon>Plicatura</taxon>
        <taxon>Plicaturopsis crispa</taxon>
    </lineage>
</organism>
<evidence type="ECO:0000313" key="9">
    <source>
        <dbReference type="EMBL" id="KII84354.1"/>
    </source>
</evidence>
<dbReference type="EMBL" id="KN832571">
    <property type="protein sequence ID" value="KII84354.1"/>
    <property type="molecule type" value="Genomic_DNA"/>
</dbReference>
<feature type="transmembrane region" description="Helical" evidence="7">
    <location>
        <begin position="626"/>
        <end position="650"/>
    </location>
</feature>
<dbReference type="CDD" id="cd14478">
    <property type="entry name" value="SPX_PHO87_PHO90_like"/>
    <property type="match status" value="1"/>
</dbReference>
<dbReference type="PANTHER" id="PTHR10283">
    <property type="entry name" value="SOLUTE CARRIER FAMILY 13 MEMBER"/>
    <property type="match status" value="1"/>
</dbReference>
<keyword evidence="10" id="KW-1185">Reference proteome</keyword>
<feature type="transmembrane region" description="Helical" evidence="7">
    <location>
        <begin position="451"/>
        <end position="479"/>
    </location>
</feature>
<evidence type="ECO:0000256" key="2">
    <source>
        <dbReference type="ARBA" id="ARBA00022448"/>
    </source>
</evidence>
<evidence type="ECO:0000256" key="7">
    <source>
        <dbReference type="SAM" id="Phobius"/>
    </source>
</evidence>
<gene>
    <name evidence="9" type="ORF">PLICRDRAFT_362070</name>
</gene>
<keyword evidence="3 7" id="KW-0812">Transmembrane</keyword>